<feature type="coiled-coil region" evidence="1">
    <location>
        <begin position="82"/>
        <end position="116"/>
    </location>
</feature>
<dbReference type="AlphaFoldDB" id="A0A177E1G5"/>
<evidence type="ECO:0000313" key="4">
    <source>
        <dbReference type="Proteomes" id="UP000077248"/>
    </source>
</evidence>
<keyword evidence="4" id="KW-1185">Reference proteome</keyword>
<evidence type="ECO:0000256" key="1">
    <source>
        <dbReference type="SAM" id="Coils"/>
    </source>
</evidence>
<sequence length="170" mass="19633">MSAAGVQDPKEVKQPRSLPDQPPCVYRATIQDTDHRTIPSLPSQILHFQNDQAEPAKIDHAAEKEPTIKESGSVLKKRAFKKKEARSERNAKKRIFREYEEQVMNEERTAKEKTNIRVTRSVTKRRAATREEMKLGGNVMFTVQQAITVYKRQKKDGFPLDLQVKRFRIG</sequence>
<dbReference type="Proteomes" id="UP000077248">
    <property type="component" value="Unassembled WGS sequence"/>
</dbReference>
<reference evidence="3 4" key="1">
    <citation type="submission" date="2016-05" db="EMBL/GenBank/DDBJ databases">
        <title>Comparative analysis of secretome profiles of manganese(II)-oxidizing ascomycete fungi.</title>
        <authorList>
            <consortium name="DOE Joint Genome Institute"/>
            <person name="Zeiner C.A."/>
            <person name="Purvine S.O."/>
            <person name="Zink E.M."/>
            <person name="Wu S."/>
            <person name="Pasa-Tolic L."/>
            <person name="Chaput D.L."/>
            <person name="Haridas S."/>
            <person name="Grigoriev I.V."/>
            <person name="Santelli C.M."/>
            <person name="Hansel C.M."/>
        </authorList>
    </citation>
    <scope>NUCLEOTIDE SEQUENCE [LARGE SCALE GENOMIC DNA]</scope>
    <source>
        <strain evidence="3 4">SRC1lrK2f</strain>
    </source>
</reference>
<dbReference type="RefSeq" id="XP_018391208.1">
    <property type="nucleotide sequence ID" value="XM_018527864.1"/>
</dbReference>
<dbReference type="GeneID" id="29113458"/>
<feature type="region of interest" description="Disordered" evidence="2">
    <location>
        <begin position="1"/>
        <end position="24"/>
    </location>
</feature>
<accession>A0A177E1G5</accession>
<protein>
    <submittedName>
        <fullName evidence="3">Uncharacterized protein</fullName>
    </submittedName>
</protein>
<evidence type="ECO:0000256" key="2">
    <source>
        <dbReference type="SAM" id="MobiDB-lite"/>
    </source>
</evidence>
<name>A0A177E1G5_ALTAL</name>
<dbReference type="VEuPathDB" id="FungiDB:CC77DRAFT_1055912"/>
<keyword evidence="1" id="KW-0175">Coiled coil</keyword>
<proteinExistence type="predicted"/>
<organism evidence="3 4">
    <name type="scientific">Alternaria alternata</name>
    <name type="common">Alternaria rot fungus</name>
    <name type="synonym">Torula alternata</name>
    <dbReference type="NCBI Taxonomy" id="5599"/>
    <lineage>
        <taxon>Eukaryota</taxon>
        <taxon>Fungi</taxon>
        <taxon>Dikarya</taxon>
        <taxon>Ascomycota</taxon>
        <taxon>Pezizomycotina</taxon>
        <taxon>Dothideomycetes</taxon>
        <taxon>Pleosporomycetidae</taxon>
        <taxon>Pleosporales</taxon>
        <taxon>Pleosporineae</taxon>
        <taxon>Pleosporaceae</taxon>
        <taxon>Alternaria</taxon>
        <taxon>Alternaria sect. Alternaria</taxon>
        <taxon>Alternaria alternata complex</taxon>
    </lineage>
</organism>
<evidence type="ECO:0000313" key="3">
    <source>
        <dbReference type="EMBL" id="OAG25787.1"/>
    </source>
</evidence>
<gene>
    <name evidence="3" type="ORF">CC77DRAFT_1055912</name>
</gene>
<dbReference type="KEGG" id="aalt:CC77DRAFT_1055912"/>
<dbReference type="EMBL" id="KV441469">
    <property type="protein sequence ID" value="OAG25787.1"/>
    <property type="molecule type" value="Genomic_DNA"/>
</dbReference>